<evidence type="ECO:0000313" key="3">
    <source>
        <dbReference type="Proteomes" id="UP000676409"/>
    </source>
</evidence>
<feature type="compositionally biased region" description="Low complexity" evidence="1">
    <location>
        <begin position="81"/>
        <end position="92"/>
    </location>
</feature>
<dbReference type="InterPro" id="IPR009444">
    <property type="entry name" value="Conjugal_tfr_TraD_a-type"/>
</dbReference>
<dbReference type="Proteomes" id="UP000676409">
    <property type="component" value="Chromosome"/>
</dbReference>
<feature type="region of interest" description="Disordered" evidence="1">
    <location>
        <begin position="71"/>
        <end position="100"/>
    </location>
</feature>
<reference evidence="2" key="1">
    <citation type="submission" date="2021-04" db="EMBL/GenBank/DDBJ databases">
        <title>The complete genome sequence of Caulobacter sp. S6.</title>
        <authorList>
            <person name="Tang Y."/>
            <person name="Ouyang W."/>
            <person name="Liu Q."/>
            <person name="Huang B."/>
            <person name="Guo Z."/>
            <person name="Lei P."/>
        </authorList>
    </citation>
    <scope>NUCLEOTIDE SEQUENCE</scope>
    <source>
        <strain evidence="2">S6</strain>
    </source>
</reference>
<dbReference type="AlphaFoldDB" id="A0A975G1T2"/>
<proteinExistence type="predicted"/>
<dbReference type="Pfam" id="PF06412">
    <property type="entry name" value="TraD"/>
    <property type="match status" value="1"/>
</dbReference>
<organism evidence="2 3">
    <name type="scientific">Phenylobacterium montanum</name>
    <dbReference type="NCBI Taxonomy" id="2823693"/>
    <lineage>
        <taxon>Bacteria</taxon>
        <taxon>Pseudomonadati</taxon>
        <taxon>Pseudomonadota</taxon>
        <taxon>Alphaproteobacteria</taxon>
        <taxon>Caulobacterales</taxon>
        <taxon>Caulobacteraceae</taxon>
        <taxon>Phenylobacterium</taxon>
    </lineage>
</organism>
<accession>A0A975G1T2</accession>
<gene>
    <name evidence="2" type="ORF">KCG34_06610</name>
</gene>
<keyword evidence="3" id="KW-1185">Reference proteome</keyword>
<dbReference type="RefSeq" id="WP_211939600.1">
    <property type="nucleotide sequence ID" value="NZ_CP073078.1"/>
</dbReference>
<dbReference type="KEGG" id="caul:KCG34_06610"/>
<evidence type="ECO:0000256" key="1">
    <source>
        <dbReference type="SAM" id="MobiDB-lite"/>
    </source>
</evidence>
<protein>
    <submittedName>
        <fullName evidence="2">Conjugal transfer protein TraD</fullName>
    </submittedName>
</protein>
<evidence type="ECO:0000313" key="2">
    <source>
        <dbReference type="EMBL" id="QUD89548.1"/>
    </source>
</evidence>
<name>A0A975G1T2_9CAUL</name>
<sequence length="100" mass="10396">MRKPIDFDAELKALEAKAKTLKERKVRQLGELVIATGADALDIEVLAGGLLGLVQITDAARKEGWRKKGQAFFQGRGRDAGGASDDAGSQQANGGGSASA</sequence>
<dbReference type="EMBL" id="CP073078">
    <property type="protein sequence ID" value="QUD89548.1"/>
    <property type="molecule type" value="Genomic_DNA"/>
</dbReference>